<dbReference type="PROSITE" id="PS50013">
    <property type="entry name" value="CHROMO_2"/>
    <property type="match status" value="1"/>
</dbReference>
<dbReference type="Gene3D" id="3.10.10.10">
    <property type="entry name" value="HIV Type 1 Reverse Transcriptase, subunit A, domain 1"/>
    <property type="match status" value="1"/>
</dbReference>
<evidence type="ECO:0000256" key="1">
    <source>
        <dbReference type="ARBA" id="ARBA00022679"/>
    </source>
</evidence>
<dbReference type="Gene3D" id="2.40.50.40">
    <property type="match status" value="1"/>
</dbReference>
<dbReference type="InterPro" id="IPR000477">
    <property type="entry name" value="RT_dom"/>
</dbReference>
<dbReference type="InterPro" id="IPR000953">
    <property type="entry name" value="Chromo/chromo_shadow_dom"/>
</dbReference>
<keyword evidence="4" id="KW-0378">Hydrolase</keyword>
<dbReference type="PANTHER" id="PTHR37984">
    <property type="entry name" value="PROTEIN CBG26694"/>
    <property type="match status" value="1"/>
</dbReference>
<dbReference type="InterPro" id="IPR036397">
    <property type="entry name" value="RNaseH_sf"/>
</dbReference>
<keyword evidence="3" id="KW-0540">Nuclease</keyword>
<dbReference type="InterPro" id="IPR043502">
    <property type="entry name" value="DNA/RNA_pol_sf"/>
</dbReference>
<dbReference type="EMBL" id="VEPZ02000723">
    <property type="protein sequence ID" value="KAE8720438.1"/>
    <property type="molecule type" value="Genomic_DNA"/>
</dbReference>
<evidence type="ECO:0000259" key="7">
    <source>
        <dbReference type="PROSITE" id="PS50013"/>
    </source>
</evidence>
<evidence type="ECO:0000256" key="2">
    <source>
        <dbReference type="ARBA" id="ARBA00022695"/>
    </source>
</evidence>
<dbReference type="InterPro" id="IPR041577">
    <property type="entry name" value="RT_RNaseH_2"/>
</dbReference>
<dbReference type="Pfam" id="PF00385">
    <property type="entry name" value="Chromo"/>
    <property type="match status" value="1"/>
</dbReference>
<dbReference type="SUPFAM" id="SSF54160">
    <property type="entry name" value="Chromo domain-like"/>
    <property type="match status" value="1"/>
</dbReference>
<sequence>MTEARVVLDMLESIDLERLGSIDLDKLDSLDSIKEEVQDSLNELDARTIDRGDSLEAMVEALRKEVEELKSEGSDSERNHGCTQTLGRHPESGEVQRVQSAQDVENFLWGWTNTLRPQASRRMPRKSNVKRGTAAITTRESSKRSSRNNSTRSMPKMSAVQVEASQARRVIEGACLKVRRKRAKATRVKDLSTALTTAESVIELGVKSVDSKPKPKDCPQRNKLSAIREKDGEESETLKLSSILSTMEVKKGRKKKGLMFVDVNVVGQKLSALVDTGASELFMSEPWPRDLAFMWRRRMVSIKIVNIEEFLGRINAFLPFADCLCILDPKKQCIVPVSLGSGVGAKVLSAIQFSKRVRKEEPTFLDVLVCDDPAITKDIPDVVVHQVGLAIGLLPSKDSRGDEPKTACVTRRSAHSFAQMEVPFLGHIVGDGNIWMDRDKIRDIEMEGPTKVTERSFLGLANYYWHFVKGYSKIAAPLTELLKKDKGSHQALRSITDASDVAIGGVLMQEGHPIAYESRKLNDRKTIHIDALSRRYDMEFVSMPTGQMRERIKEGLSHDPMTTSLMELATEGTTRKFWLERGLFGWDMGIHRTLALIAYHITGRTNDVEAYVKTCLVFQQDKIEQKKPAGLLQPLPIPERPWESLSMDFIVGLPVTDGFSSIMVVIDRFSNYGTFIPVSKVYPAEEATRLFLKYWGKDGQTERVNALVETYLRHYMSATQCDWPKLLDIAQFSYNLQRSEATNQSPFEIVTGQPAHTKCNRDRRTKKWADRKRRDINFEIGVASTIKAHPVSIEPFIEWDIDQGMNTLFSRRDFQRVKEVGSLPKTCGNSEIRLISFHSSRATRASLELVGENVMDRQPMTELNSFQAARDYLCHVLGLLEDPMKRTGSSPSWMAKTMGEERAKAMRVKDLSTALTIAESVIELGKRTPNQSQRLRALGEGLSAEEPTLSHREKDGKRVTLKLGSILSTMEWTPVPQNCSCPNHWPRDLAFMWRRRMIPSNSEYRGSSDCGVAKGIELTVGGWSGRETIKVIPLDDFDFVLGLSFLDSINAFVHFVDWLCILDPKQQCIVPVSRGSGVGAKVLSAIQFSKVVRKEEPTFLAVLVSTARAPYRMAPPELEEMRRQLKDLLDAGYIRPSNSPYGVAALFGSIRVVYLDDIVIYSKTLEEHFEHLRQVFLVLRDNELYVKEEKCSFSQMEVPFLGHIVGDGKIWMDRDKIRAIEEWKCQPRQGVDWSPKCQSAFEELKLAMISEPVLVFPDHTKPFEVFIDASDVAIGGVTSNPEEVITEGSMARISCQVLICPSTQIREIKFCSRCLKPKVRHGVCQYVDGTDVAMYKGGVVTSDDHFVIELATDKTRKFWLERLIVHWEVLEGVVQVDGIKLEILKSVHPQTDGQAERVNALVETYLRQYVSAKQRDWPKLLDSPIFLQFAEDEATNQSPFEIVTGHNRSYQMQSRPGLCEDARVIQSSKVSRHHGLQICLQPSKHPVFHVSLLKSYHQDEEARSRQVTPSASRGKSLLQKEVEAIHAERAVHRVGHRPRHEYLVQWKGLPESEGSWEPSEDLWKFRDKIDHFTLAATRALELVGENVMDRQPMTELNSFQASRDYLCHVLGLLEDPSELTQSMGDMIIV</sequence>
<dbReference type="CDD" id="cd00024">
    <property type="entry name" value="CD_CSD"/>
    <property type="match status" value="1"/>
</dbReference>
<keyword evidence="2" id="KW-0548">Nucleotidyltransferase</keyword>
<comment type="caution">
    <text evidence="8">The sequence shown here is derived from an EMBL/GenBank/DDBJ whole genome shotgun (WGS) entry which is preliminary data.</text>
</comment>
<dbReference type="Gene3D" id="3.30.420.10">
    <property type="entry name" value="Ribonuclease H-like superfamily/Ribonuclease H"/>
    <property type="match status" value="3"/>
</dbReference>
<keyword evidence="4" id="KW-0255">Endonuclease</keyword>
<dbReference type="InterPro" id="IPR023780">
    <property type="entry name" value="Chromo_domain"/>
</dbReference>
<dbReference type="GO" id="GO:0004519">
    <property type="term" value="F:endonuclease activity"/>
    <property type="evidence" value="ECO:0007669"/>
    <property type="project" value="UniProtKB-KW"/>
</dbReference>
<feature type="compositionally biased region" description="Basic and acidic residues" evidence="6">
    <location>
        <begin position="67"/>
        <end position="80"/>
    </location>
</feature>
<dbReference type="SUPFAM" id="SSF56672">
    <property type="entry name" value="DNA/RNA polymerases"/>
    <property type="match status" value="2"/>
</dbReference>
<proteinExistence type="predicted"/>
<dbReference type="GO" id="GO:0003676">
    <property type="term" value="F:nucleic acid binding"/>
    <property type="evidence" value="ECO:0007669"/>
    <property type="project" value="InterPro"/>
</dbReference>
<keyword evidence="1" id="KW-0808">Transferase</keyword>
<name>A0A6A3BY89_HIBSY</name>
<gene>
    <name evidence="8" type="ORF">F3Y22_tig00019629pilonHSYRG00001</name>
</gene>
<feature type="region of interest" description="Disordered" evidence="6">
    <location>
        <begin position="118"/>
        <end position="162"/>
    </location>
</feature>
<dbReference type="SMART" id="SM00298">
    <property type="entry name" value="CHROMO"/>
    <property type="match status" value="1"/>
</dbReference>
<dbReference type="PANTHER" id="PTHR37984:SF5">
    <property type="entry name" value="PROTEIN NYNRIN-LIKE"/>
    <property type="match status" value="1"/>
</dbReference>
<dbReference type="Pfam" id="PF17919">
    <property type="entry name" value="RT_RNaseH_2"/>
    <property type="match status" value="1"/>
</dbReference>
<dbReference type="InterPro" id="IPR016197">
    <property type="entry name" value="Chromo-like_dom_sf"/>
</dbReference>
<dbReference type="Pfam" id="PF00078">
    <property type="entry name" value="RVT_1"/>
    <property type="match status" value="1"/>
</dbReference>
<feature type="domain" description="Chromo" evidence="7">
    <location>
        <begin position="1525"/>
        <end position="1572"/>
    </location>
</feature>
<dbReference type="Gene3D" id="2.40.70.10">
    <property type="entry name" value="Acid Proteases"/>
    <property type="match status" value="1"/>
</dbReference>
<feature type="region of interest" description="Disordered" evidence="6">
    <location>
        <begin position="67"/>
        <end position="98"/>
    </location>
</feature>
<organism evidence="8">
    <name type="scientific">Hibiscus syriacus</name>
    <name type="common">Rose of Sharon</name>
    <dbReference type="NCBI Taxonomy" id="106335"/>
    <lineage>
        <taxon>Eukaryota</taxon>
        <taxon>Viridiplantae</taxon>
        <taxon>Streptophyta</taxon>
        <taxon>Embryophyta</taxon>
        <taxon>Tracheophyta</taxon>
        <taxon>Spermatophyta</taxon>
        <taxon>Magnoliopsida</taxon>
        <taxon>eudicotyledons</taxon>
        <taxon>Gunneridae</taxon>
        <taxon>Pentapetalae</taxon>
        <taxon>rosids</taxon>
        <taxon>malvids</taxon>
        <taxon>Malvales</taxon>
        <taxon>Malvaceae</taxon>
        <taxon>Malvoideae</taxon>
        <taxon>Hibiscus</taxon>
    </lineage>
</organism>
<dbReference type="GO" id="GO:0016779">
    <property type="term" value="F:nucleotidyltransferase activity"/>
    <property type="evidence" value="ECO:0007669"/>
    <property type="project" value="UniProtKB-KW"/>
</dbReference>
<dbReference type="InterPro" id="IPR050951">
    <property type="entry name" value="Retrovirus_Pol_polyprotein"/>
</dbReference>
<keyword evidence="5" id="KW-0511">Multifunctional enzyme</keyword>
<dbReference type="InterPro" id="IPR043128">
    <property type="entry name" value="Rev_trsase/Diguanyl_cyclase"/>
</dbReference>
<dbReference type="InterPro" id="IPR021109">
    <property type="entry name" value="Peptidase_aspartic_dom_sf"/>
</dbReference>
<evidence type="ECO:0000256" key="3">
    <source>
        <dbReference type="ARBA" id="ARBA00022722"/>
    </source>
</evidence>
<dbReference type="Gene3D" id="3.30.70.270">
    <property type="match status" value="2"/>
</dbReference>
<accession>A0A6A3BY89</accession>
<evidence type="ECO:0000256" key="6">
    <source>
        <dbReference type="SAM" id="MobiDB-lite"/>
    </source>
</evidence>
<dbReference type="InterPro" id="IPR012337">
    <property type="entry name" value="RNaseH-like_sf"/>
</dbReference>
<evidence type="ECO:0000256" key="4">
    <source>
        <dbReference type="ARBA" id="ARBA00022759"/>
    </source>
</evidence>
<reference evidence="8" key="1">
    <citation type="submission" date="2019-09" db="EMBL/GenBank/DDBJ databases">
        <title>Draft genome information of white flower Hibiscus syriacus.</title>
        <authorList>
            <person name="Kim Y.-M."/>
        </authorList>
    </citation>
    <scope>NUCLEOTIDE SEQUENCE [LARGE SCALE GENOMIC DNA]</scope>
    <source>
        <strain evidence="8">YM2019G1</strain>
        <tissue evidence="8">Leaf</tissue>
    </source>
</reference>
<evidence type="ECO:0000313" key="8">
    <source>
        <dbReference type="EMBL" id="KAE8720438.1"/>
    </source>
</evidence>
<dbReference type="SUPFAM" id="SSF53098">
    <property type="entry name" value="Ribonuclease H-like"/>
    <property type="match status" value="1"/>
</dbReference>
<protein>
    <recommendedName>
        <fullName evidence="7">Chromo domain-containing protein</fullName>
    </recommendedName>
</protein>
<evidence type="ECO:0000256" key="5">
    <source>
        <dbReference type="ARBA" id="ARBA00023268"/>
    </source>
</evidence>